<organism evidence="3 4">
    <name type="scientific">Urechidicola croceus</name>
    <dbReference type="NCBI Taxonomy" id="1850246"/>
    <lineage>
        <taxon>Bacteria</taxon>
        <taxon>Pseudomonadati</taxon>
        <taxon>Bacteroidota</taxon>
        <taxon>Flavobacteriia</taxon>
        <taxon>Flavobacteriales</taxon>
        <taxon>Flavobacteriaceae</taxon>
        <taxon>Urechidicola</taxon>
    </lineage>
</organism>
<dbReference type="GO" id="GO:0003676">
    <property type="term" value="F:nucleic acid binding"/>
    <property type="evidence" value="ECO:0007669"/>
    <property type="project" value="InterPro"/>
</dbReference>
<feature type="domain" description="DHHA1" evidence="2">
    <location>
        <begin position="246"/>
        <end position="329"/>
    </location>
</feature>
<dbReference type="RefSeq" id="WP_070236108.1">
    <property type="nucleotide sequence ID" value="NZ_CP017478.1"/>
</dbReference>
<dbReference type="OrthoDB" id="9803668at2"/>
<evidence type="ECO:0000259" key="2">
    <source>
        <dbReference type="Pfam" id="PF02272"/>
    </source>
</evidence>
<name>A0A1D8P5Y9_9FLAO</name>
<accession>A0A1D8P5Y9</accession>
<gene>
    <name evidence="3" type="ORF">LPB138_04395</name>
</gene>
<evidence type="ECO:0000313" key="4">
    <source>
        <dbReference type="Proteomes" id="UP000176050"/>
    </source>
</evidence>
<dbReference type="KEGG" id="lul:LPB138_04395"/>
<dbReference type="EMBL" id="CP017478">
    <property type="protein sequence ID" value="AOW19969.1"/>
    <property type="molecule type" value="Genomic_DNA"/>
</dbReference>
<proteinExistence type="predicted"/>
<dbReference type="PANTHER" id="PTHR47618">
    <property type="entry name" value="BIFUNCTIONAL OLIGORIBONUCLEASE AND PAP PHOSPHATASE NRNA"/>
    <property type="match status" value="1"/>
</dbReference>
<sequence>MTKEQIQEIKKLLSTPHNIVIIPHRNPDGDAIGASLAMYHYLNETHNVTVVAPNDYPEFLKWMPASKKVRFFDKQNSQSKKALKKADIIFLLDFNALHRIGDDMANTVEKFEGTFIMIDHHQQPDTSIGEYIYSDTSICSTCQMVYHFLEKLEDIDKINADIASCLYTGIMTDTGSFRFPSTTSTTHRIIADLIDKGAKNAKIHNDVYDTNSYSRLQLLGKALSNLKVEPKLRTAYITMSQAELDSFNFQKGDTEGVVNYALSLDGIIFAAIFIEDVEQKIIKISFRSKGKFSVNQFARNHFEGGGHDNAAGGRSTVSLEETVTNFLSLLPNYKTELLKSDEE</sequence>
<dbReference type="AlphaFoldDB" id="A0A1D8P5Y9"/>
<dbReference type="InterPro" id="IPR051319">
    <property type="entry name" value="Oligoribo/pAp-PDE_c-di-AMP_PDE"/>
</dbReference>
<dbReference type="InterPro" id="IPR003156">
    <property type="entry name" value="DHHA1_dom"/>
</dbReference>
<reference evidence="3 4" key="1">
    <citation type="submission" date="2016-10" db="EMBL/GenBank/DDBJ databases">
        <title>Lutibacter sp. LPB0138, isolated from marine gastropod.</title>
        <authorList>
            <person name="Kim E."/>
            <person name="Yi H."/>
        </authorList>
    </citation>
    <scope>NUCLEOTIDE SEQUENCE [LARGE SCALE GENOMIC DNA]</scope>
    <source>
        <strain evidence="3 4">LPB0138</strain>
    </source>
</reference>
<keyword evidence="4" id="KW-1185">Reference proteome</keyword>
<dbReference type="PANTHER" id="PTHR47618:SF1">
    <property type="entry name" value="BIFUNCTIONAL OLIGORIBONUCLEASE AND PAP PHOSPHATASE NRNA"/>
    <property type="match status" value="1"/>
</dbReference>
<evidence type="ECO:0000259" key="1">
    <source>
        <dbReference type="Pfam" id="PF01368"/>
    </source>
</evidence>
<dbReference type="InterPro" id="IPR038763">
    <property type="entry name" value="DHH_sf"/>
</dbReference>
<dbReference type="SUPFAM" id="SSF64182">
    <property type="entry name" value="DHH phosphoesterases"/>
    <property type="match status" value="1"/>
</dbReference>
<dbReference type="Gene3D" id="3.90.1640.10">
    <property type="entry name" value="inorganic pyrophosphatase (n-terminal core)"/>
    <property type="match status" value="1"/>
</dbReference>
<dbReference type="Gene3D" id="3.10.310.30">
    <property type="match status" value="1"/>
</dbReference>
<evidence type="ECO:0000313" key="3">
    <source>
        <dbReference type="EMBL" id="AOW19969.1"/>
    </source>
</evidence>
<dbReference type="Proteomes" id="UP000176050">
    <property type="component" value="Chromosome"/>
</dbReference>
<feature type="domain" description="DDH" evidence="1">
    <location>
        <begin position="18"/>
        <end position="170"/>
    </location>
</feature>
<protein>
    <submittedName>
        <fullName evidence="3">DHH family phosphoesterase</fullName>
    </submittedName>
</protein>
<dbReference type="InterPro" id="IPR001667">
    <property type="entry name" value="DDH_dom"/>
</dbReference>
<dbReference type="STRING" id="1850246.LPB138_04395"/>
<dbReference type="Pfam" id="PF02272">
    <property type="entry name" value="DHHA1"/>
    <property type="match status" value="1"/>
</dbReference>
<dbReference type="Pfam" id="PF01368">
    <property type="entry name" value="DHH"/>
    <property type="match status" value="1"/>
</dbReference>